<dbReference type="Proteomes" id="UP000032360">
    <property type="component" value="Unassembled WGS sequence"/>
</dbReference>
<feature type="transmembrane region" description="Helical" evidence="8">
    <location>
        <begin position="368"/>
        <end position="390"/>
    </location>
</feature>
<keyword evidence="4 8" id="KW-0812">Transmembrane</keyword>
<dbReference type="Gene3D" id="1.20.1250.20">
    <property type="entry name" value="MFS general substrate transporter like domains"/>
    <property type="match status" value="1"/>
</dbReference>
<evidence type="ECO:0000256" key="7">
    <source>
        <dbReference type="SAM" id="MobiDB-lite"/>
    </source>
</evidence>
<evidence type="ECO:0000256" key="5">
    <source>
        <dbReference type="ARBA" id="ARBA00022989"/>
    </source>
</evidence>
<feature type="transmembrane region" description="Helical" evidence="8">
    <location>
        <begin position="232"/>
        <end position="249"/>
    </location>
</feature>
<evidence type="ECO:0000256" key="4">
    <source>
        <dbReference type="ARBA" id="ARBA00022692"/>
    </source>
</evidence>
<dbReference type="PROSITE" id="PS50850">
    <property type="entry name" value="MFS"/>
    <property type="match status" value="1"/>
</dbReference>
<dbReference type="CDD" id="cd06173">
    <property type="entry name" value="MFS_MefA_like"/>
    <property type="match status" value="1"/>
</dbReference>
<feature type="transmembrane region" description="Helical" evidence="8">
    <location>
        <begin position="315"/>
        <end position="337"/>
    </location>
</feature>
<keyword evidence="2" id="KW-0813">Transport</keyword>
<keyword evidence="11" id="KW-1185">Reference proteome</keyword>
<feature type="transmembrane region" description="Helical" evidence="8">
    <location>
        <begin position="104"/>
        <end position="125"/>
    </location>
</feature>
<reference evidence="10 11" key="1">
    <citation type="submission" date="2015-01" db="EMBL/GenBank/DDBJ databases">
        <title>Draft genome of the acidophilic iron oxidizer Acidithrix ferrooxidans strain Py-F3.</title>
        <authorList>
            <person name="Poehlein A."/>
            <person name="Eisen S."/>
            <person name="Schloemann M."/>
            <person name="Johnson B.D."/>
            <person name="Daniel R."/>
            <person name="Muehling M."/>
        </authorList>
    </citation>
    <scope>NUCLEOTIDE SEQUENCE [LARGE SCALE GENOMIC DNA]</scope>
    <source>
        <strain evidence="10 11">Py-F3</strain>
    </source>
</reference>
<dbReference type="PANTHER" id="PTHR23513">
    <property type="entry name" value="INTEGRAL MEMBRANE EFFLUX PROTEIN-RELATED"/>
    <property type="match status" value="1"/>
</dbReference>
<evidence type="ECO:0000313" key="11">
    <source>
        <dbReference type="Proteomes" id="UP000032360"/>
    </source>
</evidence>
<sequence length="461" mass="48970">MSFTKESSTPPLRDKLILRKDFIMSQISKKYSKASDNSDPEDHKTHTEDDAIKQKPPRAKLATFSALSNRNYRLYFIGQVVSNSGTWMQMIAQSWLVLQLSKSGVVLGLVSAANFLPTLLLGPLAGVYVDRANKRKLLIGTQSAFALLALALGLLVEFRLVQLWMIFVAAALVGLVNTLDMPARQTFVIEMVGPKDLPNAVSLNSVVMNSARVIGPSIAGAVIYSLGVGPNFILNAISFLAVIAMLIMLRTSELMPATRATSKSGQLREGFSYVAKTPSLAIPLLMMVIVGTLAYEFQVSLPLFTTDTFHLGAGSYALITASLGLGAVVGGLGAATYAKVSQKLLVAATLAFGLLMILMSEMPSFPLALIATALTGAASIVFLSTANSLLQMTSLPEMRGRVMSLYGVAFLGSTPIGAPLIGYISGHFGGRSGILVGGVATLTAGLLAVIYHRHKANATRI</sequence>
<keyword evidence="6 8" id="KW-0472">Membrane</keyword>
<feature type="transmembrane region" description="Helical" evidence="8">
    <location>
        <begin position="344"/>
        <end position="362"/>
    </location>
</feature>
<evidence type="ECO:0000313" key="10">
    <source>
        <dbReference type="EMBL" id="KJF17044.1"/>
    </source>
</evidence>
<feature type="domain" description="Major facilitator superfamily (MFS) profile" evidence="9">
    <location>
        <begin position="71"/>
        <end position="456"/>
    </location>
</feature>
<evidence type="ECO:0000256" key="6">
    <source>
        <dbReference type="ARBA" id="ARBA00023136"/>
    </source>
</evidence>
<feature type="transmembrane region" description="Helical" evidence="8">
    <location>
        <begin position="432"/>
        <end position="451"/>
    </location>
</feature>
<dbReference type="GO" id="GO:0022857">
    <property type="term" value="F:transmembrane transporter activity"/>
    <property type="evidence" value="ECO:0007669"/>
    <property type="project" value="InterPro"/>
</dbReference>
<evidence type="ECO:0000259" key="9">
    <source>
        <dbReference type="PROSITE" id="PS50850"/>
    </source>
</evidence>
<keyword evidence="5 8" id="KW-1133">Transmembrane helix</keyword>
<accession>A0A0D8HGS0</accession>
<feature type="region of interest" description="Disordered" evidence="7">
    <location>
        <begin position="29"/>
        <end position="56"/>
    </location>
</feature>
<evidence type="ECO:0000256" key="1">
    <source>
        <dbReference type="ARBA" id="ARBA00004651"/>
    </source>
</evidence>
<dbReference type="STRING" id="1280514.AXFE_21150"/>
<dbReference type="InterPro" id="IPR020846">
    <property type="entry name" value="MFS_dom"/>
</dbReference>
<dbReference type="GO" id="GO:0005886">
    <property type="term" value="C:plasma membrane"/>
    <property type="evidence" value="ECO:0007669"/>
    <property type="project" value="UniProtKB-SubCell"/>
</dbReference>
<feature type="transmembrane region" description="Helical" evidence="8">
    <location>
        <begin position="74"/>
        <end position="98"/>
    </location>
</feature>
<evidence type="ECO:0000256" key="2">
    <source>
        <dbReference type="ARBA" id="ARBA00022448"/>
    </source>
</evidence>
<comment type="caution">
    <text evidence="10">The sequence shown here is derived from an EMBL/GenBank/DDBJ whole genome shotgun (WGS) entry which is preliminary data.</text>
</comment>
<feature type="transmembrane region" description="Helical" evidence="8">
    <location>
        <begin position="137"/>
        <end position="155"/>
    </location>
</feature>
<gene>
    <name evidence="10" type="primary">entS2</name>
    <name evidence="10" type="ORF">AXFE_21150</name>
</gene>
<feature type="compositionally biased region" description="Basic and acidic residues" evidence="7">
    <location>
        <begin position="40"/>
        <end position="53"/>
    </location>
</feature>
<proteinExistence type="predicted"/>
<comment type="subcellular location">
    <subcellularLocation>
        <location evidence="1">Cell membrane</location>
        <topology evidence="1">Multi-pass membrane protein</topology>
    </subcellularLocation>
</comment>
<evidence type="ECO:0000256" key="8">
    <source>
        <dbReference type="SAM" id="Phobius"/>
    </source>
</evidence>
<feature type="transmembrane region" description="Helical" evidence="8">
    <location>
        <begin position="270"/>
        <end position="295"/>
    </location>
</feature>
<name>A0A0D8HGS0_9ACTN</name>
<dbReference type="InterPro" id="IPR010290">
    <property type="entry name" value="TM_effector"/>
</dbReference>
<dbReference type="PANTHER" id="PTHR23513:SF11">
    <property type="entry name" value="STAPHYLOFERRIN A TRANSPORTER"/>
    <property type="match status" value="1"/>
</dbReference>
<keyword evidence="3" id="KW-1003">Cell membrane</keyword>
<dbReference type="EMBL" id="JXYS01000067">
    <property type="protein sequence ID" value="KJF17044.1"/>
    <property type="molecule type" value="Genomic_DNA"/>
</dbReference>
<dbReference type="InterPro" id="IPR036259">
    <property type="entry name" value="MFS_trans_sf"/>
</dbReference>
<dbReference type="Pfam" id="PF05977">
    <property type="entry name" value="MFS_3"/>
    <property type="match status" value="1"/>
</dbReference>
<dbReference type="AlphaFoldDB" id="A0A0D8HGS0"/>
<feature type="transmembrane region" description="Helical" evidence="8">
    <location>
        <begin position="402"/>
        <end position="426"/>
    </location>
</feature>
<dbReference type="SUPFAM" id="SSF103473">
    <property type="entry name" value="MFS general substrate transporter"/>
    <property type="match status" value="1"/>
</dbReference>
<organism evidence="10 11">
    <name type="scientific">Acidithrix ferrooxidans</name>
    <dbReference type="NCBI Taxonomy" id="1280514"/>
    <lineage>
        <taxon>Bacteria</taxon>
        <taxon>Bacillati</taxon>
        <taxon>Actinomycetota</taxon>
        <taxon>Acidimicrobiia</taxon>
        <taxon>Acidimicrobiales</taxon>
        <taxon>Acidimicrobiaceae</taxon>
        <taxon>Acidithrix</taxon>
    </lineage>
</organism>
<feature type="transmembrane region" description="Helical" evidence="8">
    <location>
        <begin position="200"/>
        <end position="226"/>
    </location>
</feature>
<evidence type="ECO:0000256" key="3">
    <source>
        <dbReference type="ARBA" id="ARBA00022475"/>
    </source>
</evidence>
<protein>
    <submittedName>
        <fullName evidence="10">Enterobactin exporter EntS</fullName>
    </submittedName>
</protein>
<feature type="transmembrane region" description="Helical" evidence="8">
    <location>
        <begin position="161"/>
        <end position="179"/>
    </location>
</feature>